<comment type="caution">
    <text evidence="2">The sequence shown here is derived from an EMBL/GenBank/DDBJ whole genome shotgun (WGS) entry which is preliminary data.</text>
</comment>
<dbReference type="EMBL" id="JAULSX010000003">
    <property type="protein sequence ID" value="KAK3495139.1"/>
    <property type="molecule type" value="Genomic_DNA"/>
</dbReference>
<feature type="transmembrane region" description="Helical" evidence="1">
    <location>
        <begin position="70"/>
        <end position="89"/>
    </location>
</feature>
<keyword evidence="1" id="KW-0472">Membrane</keyword>
<dbReference type="RefSeq" id="XP_062694568.1">
    <property type="nucleotide sequence ID" value="XM_062837083.1"/>
</dbReference>
<feature type="transmembrane region" description="Helical" evidence="1">
    <location>
        <begin position="38"/>
        <end position="58"/>
    </location>
</feature>
<name>A0AAJ0IAR6_9PEZI</name>
<accession>A0AAJ0IAR6</accession>
<organism evidence="2 3">
    <name type="scientific">Neurospora hispaniola</name>
    <dbReference type="NCBI Taxonomy" id="588809"/>
    <lineage>
        <taxon>Eukaryota</taxon>
        <taxon>Fungi</taxon>
        <taxon>Dikarya</taxon>
        <taxon>Ascomycota</taxon>
        <taxon>Pezizomycotina</taxon>
        <taxon>Sordariomycetes</taxon>
        <taxon>Sordariomycetidae</taxon>
        <taxon>Sordariales</taxon>
        <taxon>Sordariaceae</taxon>
        <taxon>Neurospora</taxon>
    </lineage>
</organism>
<gene>
    <name evidence="2" type="ORF">B0T23DRAFT_378275</name>
</gene>
<reference evidence="2 3" key="1">
    <citation type="journal article" date="2023" name="Mol. Phylogenet. Evol.">
        <title>Genome-scale phylogeny and comparative genomics of the fungal order Sordariales.</title>
        <authorList>
            <person name="Hensen N."/>
            <person name="Bonometti L."/>
            <person name="Westerberg I."/>
            <person name="Brannstrom I.O."/>
            <person name="Guillou S."/>
            <person name="Cros-Aarteil S."/>
            <person name="Calhoun S."/>
            <person name="Haridas S."/>
            <person name="Kuo A."/>
            <person name="Mondo S."/>
            <person name="Pangilinan J."/>
            <person name="Riley R."/>
            <person name="LaButti K."/>
            <person name="Andreopoulos B."/>
            <person name="Lipzen A."/>
            <person name="Chen C."/>
            <person name="Yan M."/>
            <person name="Daum C."/>
            <person name="Ng V."/>
            <person name="Clum A."/>
            <person name="Steindorff A."/>
            <person name="Ohm R.A."/>
            <person name="Martin F."/>
            <person name="Silar P."/>
            <person name="Natvig D.O."/>
            <person name="Lalanne C."/>
            <person name="Gautier V."/>
            <person name="Ament-Velasquez S.L."/>
            <person name="Kruys A."/>
            <person name="Hutchinson M.I."/>
            <person name="Powell A.J."/>
            <person name="Barry K."/>
            <person name="Miller A.N."/>
            <person name="Grigoriev I.V."/>
            <person name="Debuchy R."/>
            <person name="Gladieux P."/>
            <person name="Hiltunen Thoren M."/>
            <person name="Johannesson H."/>
        </authorList>
    </citation>
    <scope>NUCLEOTIDE SEQUENCE [LARGE SCALE GENOMIC DNA]</scope>
    <source>
        <strain evidence="2 3">FGSC 10403</strain>
    </source>
</reference>
<evidence type="ECO:0000313" key="2">
    <source>
        <dbReference type="EMBL" id="KAK3495139.1"/>
    </source>
</evidence>
<protein>
    <submittedName>
        <fullName evidence="2">Uncharacterized protein</fullName>
    </submittedName>
</protein>
<evidence type="ECO:0000256" key="1">
    <source>
        <dbReference type="SAM" id="Phobius"/>
    </source>
</evidence>
<keyword evidence="1" id="KW-1133">Transmembrane helix</keyword>
<dbReference type="Proteomes" id="UP001285908">
    <property type="component" value="Unassembled WGS sequence"/>
</dbReference>
<dbReference type="AlphaFoldDB" id="A0AAJ0IAR6"/>
<evidence type="ECO:0000313" key="3">
    <source>
        <dbReference type="Proteomes" id="UP001285908"/>
    </source>
</evidence>
<keyword evidence="3" id="KW-1185">Reference proteome</keyword>
<dbReference type="GeneID" id="87874705"/>
<sequence length="96" mass="11000">METKEKKEGKGLKMTGLANSSLALPLYPPHHHTLAEPAMFWCLPSTLGLLCFPFFLLYTSSPLALTLHPYGLHFYVVTFLASLHWRKWYQGREAIH</sequence>
<proteinExistence type="predicted"/>
<keyword evidence="1" id="KW-0812">Transmembrane</keyword>